<evidence type="ECO:0000256" key="2">
    <source>
        <dbReference type="PROSITE-ProRule" id="PRU00169"/>
    </source>
</evidence>
<proteinExistence type="predicted"/>
<keyword evidence="6" id="KW-1185">Reference proteome</keyword>
<dbReference type="EMBL" id="NRSG01000198">
    <property type="protein sequence ID" value="MBK1660649.1"/>
    <property type="molecule type" value="Genomic_DNA"/>
</dbReference>
<dbReference type="InterPro" id="IPR011006">
    <property type="entry name" value="CheY-like_superfamily"/>
</dbReference>
<feature type="region of interest" description="Disordered" evidence="3">
    <location>
        <begin position="10"/>
        <end position="29"/>
    </location>
</feature>
<dbReference type="InterPro" id="IPR050595">
    <property type="entry name" value="Bact_response_regulator"/>
</dbReference>
<protein>
    <recommendedName>
        <fullName evidence="4">Response regulatory domain-containing protein</fullName>
    </recommendedName>
</protein>
<dbReference type="Gene3D" id="3.40.50.2300">
    <property type="match status" value="1"/>
</dbReference>
<comment type="caution">
    <text evidence="5">The sequence shown here is derived from an EMBL/GenBank/DDBJ whole genome shotgun (WGS) entry which is preliminary data.</text>
</comment>
<organism evidence="5 6">
    <name type="scientific">Paracraurococcus ruber</name>
    <dbReference type="NCBI Taxonomy" id="77675"/>
    <lineage>
        <taxon>Bacteria</taxon>
        <taxon>Pseudomonadati</taxon>
        <taxon>Pseudomonadota</taxon>
        <taxon>Alphaproteobacteria</taxon>
        <taxon>Acetobacterales</taxon>
        <taxon>Roseomonadaceae</taxon>
        <taxon>Paracraurococcus</taxon>
    </lineage>
</organism>
<dbReference type="PANTHER" id="PTHR44591">
    <property type="entry name" value="STRESS RESPONSE REGULATOR PROTEIN 1"/>
    <property type="match status" value="1"/>
</dbReference>
<dbReference type="CDD" id="cd00156">
    <property type="entry name" value="REC"/>
    <property type="match status" value="1"/>
</dbReference>
<sequence length="216" mass="23161">MARILGRILRRTGRRASGAGSPRHARRRRRAEMFRVSVQPSRNCDCDTASITTGVAPTSANSGGGMSPRGQPTRWRRRMAEPRDGLRVLLAEDESLAAAVIGDALAEMGYDVMHAPDGAAALDLAATVPFDVLVTDLAMPRMTGLELIPRLRADRPDLPVVVMTGHLTDAGERMLRAAQAGPTTLLLKPFAVTQLMEALARVAPQPAPVEALRLTA</sequence>
<feature type="domain" description="Response regulatory" evidence="4">
    <location>
        <begin position="87"/>
        <end position="203"/>
    </location>
</feature>
<feature type="modified residue" description="4-aspartylphosphate" evidence="2">
    <location>
        <position position="136"/>
    </location>
</feature>
<evidence type="ECO:0000256" key="3">
    <source>
        <dbReference type="SAM" id="MobiDB-lite"/>
    </source>
</evidence>
<evidence type="ECO:0000259" key="4">
    <source>
        <dbReference type="PROSITE" id="PS50110"/>
    </source>
</evidence>
<dbReference type="Proteomes" id="UP000697995">
    <property type="component" value="Unassembled WGS sequence"/>
</dbReference>
<evidence type="ECO:0000256" key="1">
    <source>
        <dbReference type="ARBA" id="ARBA00022553"/>
    </source>
</evidence>
<evidence type="ECO:0000313" key="6">
    <source>
        <dbReference type="Proteomes" id="UP000697995"/>
    </source>
</evidence>
<dbReference type="PROSITE" id="PS50110">
    <property type="entry name" value="RESPONSE_REGULATORY"/>
    <property type="match status" value="1"/>
</dbReference>
<dbReference type="PANTHER" id="PTHR44591:SF3">
    <property type="entry name" value="RESPONSE REGULATORY DOMAIN-CONTAINING PROTEIN"/>
    <property type="match status" value="1"/>
</dbReference>
<keyword evidence="1 2" id="KW-0597">Phosphoprotein</keyword>
<dbReference type="InterPro" id="IPR001789">
    <property type="entry name" value="Sig_transdc_resp-reg_receiver"/>
</dbReference>
<accession>A0ABS1D463</accession>
<dbReference type="SUPFAM" id="SSF52172">
    <property type="entry name" value="CheY-like"/>
    <property type="match status" value="1"/>
</dbReference>
<dbReference type="SMART" id="SM00448">
    <property type="entry name" value="REC"/>
    <property type="match status" value="1"/>
</dbReference>
<dbReference type="Pfam" id="PF00072">
    <property type="entry name" value="Response_reg"/>
    <property type="match status" value="1"/>
</dbReference>
<reference evidence="5 6" key="1">
    <citation type="journal article" date="2020" name="Microorganisms">
        <title>Osmotic Adaptation and Compatible Solute Biosynthesis of Phototrophic Bacteria as Revealed from Genome Analyses.</title>
        <authorList>
            <person name="Imhoff J.F."/>
            <person name="Rahn T."/>
            <person name="Kunzel S."/>
            <person name="Keller A."/>
            <person name="Neulinger S.C."/>
        </authorList>
    </citation>
    <scope>NUCLEOTIDE SEQUENCE [LARGE SCALE GENOMIC DNA]</scope>
    <source>
        <strain evidence="5 6">DSM 15382</strain>
    </source>
</reference>
<name>A0ABS1D463_9PROT</name>
<gene>
    <name evidence="5" type="ORF">CKO45_20725</name>
</gene>
<evidence type="ECO:0000313" key="5">
    <source>
        <dbReference type="EMBL" id="MBK1660649.1"/>
    </source>
</evidence>